<evidence type="ECO:0000256" key="1">
    <source>
        <dbReference type="SAM" id="MobiDB-lite"/>
    </source>
</evidence>
<proteinExistence type="predicted"/>
<organism evidence="4 5">
    <name type="scientific">Paracidovorax anthurii</name>
    <dbReference type="NCBI Taxonomy" id="78229"/>
    <lineage>
        <taxon>Bacteria</taxon>
        <taxon>Pseudomonadati</taxon>
        <taxon>Pseudomonadota</taxon>
        <taxon>Betaproteobacteria</taxon>
        <taxon>Burkholderiales</taxon>
        <taxon>Comamonadaceae</taxon>
        <taxon>Paracidovorax</taxon>
    </lineage>
</organism>
<evidence type="ECO:0000313" key="4">
    <source>
        <dbReference type="EMBL" id="RAR77426.1"/>
    </source>
</evidence>
<reference evidence="4 5" key="1">
    <citation type="submission" date="2018-06" db="EMBL/GenBank/DDBJ databases">
        <title>Genomic Encyclopedia of Archaeal and Bacterial Type Strains, Phase II (KMG-II): from individual species to whole genera.</title>
        <authorList>
            <person name="Goeker M."/>
        </authorList>
    </citation>
    <scope>NUCLEOTIDE SEQUENCE [LARGE SCALE GENOMIC DNA]</scope>
    <source>
        <strain evidence="4 5">CFPB 3232</strain>
    </source>
</reference>
<dbReference type="CDD" id="cd00130">
    <property type="entry name" value="PAS"/>
    <property type="match status" value="1"/>
</dbReference>
<evidence type="ECO:0000259" key="2">
    <source>
        <dbReference type="PROSITE" id="PS50112"/>
    </source>
</evidence>
<dbReference type="CDD" id="cd01949">
    <property type="entry name" value="GGDEF"/>
    <property type="match status" value="1"/>
</dbReference>
<dbReference type="Gene3D" id="3.30.70.270">
    <property type="match status" value="1"/>
</dbReference>
<dbReference type="SMART" id="SM00091">
    <property type="entry name" value="PAS"/>
    <property type="match status" value="1"/>
</dbReference>
<dbReference type="AlphaFoldDB" id="A0A328Z5C6"/>
<dbReference type="PANTHER" id="PTHR44757">
    <property type="entry name" value="DIGUANYLATE CYCLASE DGCP"/>
    <property type="match status" value="1"/>
</dbReference>
<dbReference type="NCBIfam" id="TIGR00254">
    <property type="entry name" value="GGDEF"/>
    <property type="match status" value="1"/>
</dbReference>
<feature type="domain" description="GGDEF" evidence="3">
    <location>
        <begin position="344"/>
        <end position="476"/>
    </location>
</feature>
<dbReference type="Gene3D" id="3.30.450.20">
    <property type="entry name" value="PAS domain"/>
    <property type="match status" value="1"/>
</dbReference>
<keyword evidence="5" id="KW-1185">Reference proteome</keyword>
<dbReference type="InterPro" id="IPR000014">
    <property type="entry name" value="PAS"/>
</dbReference>
<sequence>MPAPCMHHPSGLAQEDCAPLRQLQRVVRASDSAIFMIDAAGRVSYANAGTERMLGAPPGTLPGRRLLDLLAQPPSDERLQELLRGGGPPLQAGYRCDTLLQPRGRQPLWACAVLNSATDATLAAPSPPPGHLIGVLTDITATKVQEVLQRKVLDAMVHDVPLPGVAALLCREIERIAPDATAVVLEVDDRQRLSCLAAPGLDEITTRPDGQPAGPHAAGCGPAAWFSEAVACSDIATDPRWDGWREPLLARGLVACWSYPIRGRDGCVLGAFALYFREHRTPDDLHRHLVDVSLHLCSLLLERERAQRRIHQLAYHDAVTGLPNRACLLEHTERMIQEADRDGTPLAVAFIDLDRFKQVNDSLGHRAGDALLRELANRFRAASRTTDLVARIGGDEFAAVLPRSGHHEATATARRLLAAAERPMRLQGARWRTGASIGIALYPRDGRTAAALLHHADLAMYAAKQAGGQRLSVFHPSPGLPRDPPGAAPDVTEPRAR</sequence>
<dbReference type="Gene3D" id="3.30.450.40">
    <property type="match status" value="1"/>
</dbReference>
<dbReference type="Pfam" id="PF00990">
    <property type="entry name" value="GGDEF"/>
    <property type="match status" value="1"/>
</dbReference>
<dbReference type="InterPro" id="IPR000160">
    <property type="entry name" value="GGDEF_dom"/>
</dbReference>
<dbReference type="InterPro" id="IPR003018">
    <property type="entry name" value="GAF"/>
</dbReference>
<dbReference type="SMART" id="SM00267">
    <property type="entry name" value="GGDEF"/>
    <property type="match status" value="1"/>
</dbReference>
<feature type="region of interest" description="Disordered" evidence="1">
    <location>
        <begin position="472"/>
        <end position="497"/>
    </location>
</feature>
<dbReference type="Pfam" id="PF13185">
    <property type="entry name" value="GAF_2"/>
    <property type="match status" value="1"/>
</dbReference>
<dbReference type="PROSITE" id="PS50887">
    <property type="entry name" value="GGDEF"/>
    <property type="match status" value="1"/>
</dbReference>
<dbReference type="InterPro" id="IPR029016">
    <property type="entry name" value="GAF-like_dom_sf"/>
</dbReference>
<dbReference type="PROSITE" id="PS50112">
    <property type="entry name" value="PAS"/>
    <property type="match status" value="1"/>
</dbReference>
<evidence type="ECO:0000259" key="3">
    <source>
        <dbReference type="PROSITE" id="PS50887"/>
    </source>
</evidence>
<gene>
    <name evidence="4" type="ORF">AX018_103739</name>
</gene>
<name>A0A328Z5C6_9BURK</name>
<dbReference type="Proteomes" id="UP000248856">
    <property type="component" value="Unassembled WGS sequence"/>
</dbReference>
<comment type="caution">
    <text evidence="4">The sequence shown here is derived from an EMBL/GenBank/DDBJ whole genome shotgun (WGS) entry which is preliminary data.</text>
</comment>
<dbReference type="Pfam" id="PF00989">
    <property type="entry name" value="PAS"/>
    <property type="match status" value="1"/>
</dbReference>
<dbReference type="InterPro" id="IPR052155">
    <property type="entry name" value="Biofilm_reg_signaling"/>
</dbReference>
<dbReference type="GO" id="GO:0006355">
    <property type="term" value="P:regulation of DNA-templated transcription"/>
    <property type="evidence" value="ECO:0007669"/>
    <property type="project" value="InterPro"/>
</dbReference>
<feature type="compositionally biased region" description="Pro residues" evidence="1">
    <location>
        <begin position="478"/>
        <end position="487"/>
    </location>
</feature>
<dbReference type="EMBL" id="QLTA01000037">
    <property type="protein sequence ID" value="RAR77426.1"/>
    <property type="molecule type" value="Genomic_DNA"/>
</dbReference>
<dbReference type="InterPro" id="IPR035965">
    <property type="entry name" value="PAS-like_dom_sf"/>
</dbReference>
<dbReference type="SUPFAM" id="SSF55073">
    <property type="entry name" value="Nucleotide cyclase"/>
    <property type="match status" value="1"/>
</dbReference>
<dbReference type="SUPFAM" id="SSF55781">
    <property type="entry name" value="GAF domain-like"/>
    <property type="match status" value="1"/>
</dbReference>
<dbReference type="InterPro" id="IPR029787">
    <property type="entry name" value="Nucleotide_cyclase"/>
</dbReference>
<protein>
    <submittedName>
        <fullName evidence="4">Diguanylate cyclase (GGDEF)-like protein</fullName>
    </submittedName>
</protein>
<dbReference type="InterPro" id="IPR043128">
    <property type="entry name" value="Rev_trsase/Diguanyl_cyclase"/>
</dbReference>
<feature type="domain" description="PAS" evidence="2">
    <location>
        <begin position="19"/>
        <end position="84"/>
    </location>
</feature>
<dbReference type="PANTHER" id="PTHR44757:SF2">
    <property type="entry name" value="BIOFILM ARCHITECTURE MAINTENANCE PROTEIN MBAA"/>
    <property type="match status" value="1"/>
</dbReference>
<dbReference type="SUPFAM" id="SSF55785">
    <property type="entry name" value="PYP-like sensor domain (PAS domain)"/>
    <property type="match status" value="1"/>
</dbReference>
<accession>A0A328Z5C6</accession>
<dbReference type="FunFam" id="3.30.70.270:FF:000001">
    <property type="entry name" value="Diguanylate cyclase domain protein"/>
    <property type="match status" value="1"/>
</dbReference>
<dbReference type="InterPro" id="IPR013767">
    <property type="entry name" value="PAS_fold"/>
</dbReference>
<evidence type="ECO:0000313" key="5">
    <source>
        <dbReference type="Proteomes" id="UP000248856"/>
    </source>
</evidence>
<dbReference type="GO" id="GO:0003824">
    <property type="term" value="F:catalytic activity"/>
    <property type="evidence" value="ECO:0007669"/>
    <property type="project" value="UniProtKB-ARBA"/>
</dbReference>